<feature type="compositionally biased region" description="Polar residues" evidence="1">
    <location>
        <begin position="51"/>
        <end position="64"/>
    </location>
</feature>
<feature type="compositionally biased region" description="Basic and acidic residues" evidence="1">
    <location>
        <begin position="132"/>
        <end position="143"/>
    </location>
</feature>
<gene>
    <name evidence="3" type="ordered locus">MSU_0132</name>
</gene>
<keyword evidence="4" id="KW-1185">Reference proteome</keyword>
<evidence type="ECO:0000256" key="1">
    <source>
        <dbReference type="SAM" id="MobiDB-lite"/>
    </source>
</evidence>
<keyword evidence="2" id="KW-0732">Signal</keyword>
<sequence length="298" mass="32692">MAVTAIKAISYICALAVGTTSTAAAGSYGIVSFFKNKNDSFPLSSGLPKTLQVSGDGMSSGSSPENHRDNDELSHSSSHSQRTTRSADSTTLSSGLQEGHQEFSGTSLQTDNLSVQARNDFSSVSSSISSEGKSDRDSSEVEVLRSSQQAKEYLEEDPSDNWEWKTYLSNGNYAEDEEEVENQDLVVAEYITKSGDKPLCKKSFRNEGISWSDAVQKECEQLTSISLWNSRNSSGENLFSLLFVNKEKIRKALEVFGLLTESLSSTKSKKWNTNNSLECKKEKGNETKFLITCIQKSS</sequence>
<feature type="signal peptide" evidence="2">
    <location>
        <begin position="1"/>
        <end position="25"/>
    </location>
</feature>
<evidence type="ECO:0000313" key="4">
    <source>
        <dbReference type="Proteomes" id="UP000007484"/>
    </source>
</evidence>
<feature type="compositionally biased region" description="Polar residues" evidence="1">
    <location>
        <begin position="87"/>
        <end position="96"/>
    </location>
</feature>
<proteinExistence type="predicted"/>
<dbReference type="HOGENOM" id="CLU_084743_0_0_14"/>
<feature type="region of interest" description="Disordered" evidence="1">
    <location>
        <begin position="47"/>
        <end position="111"/>
    </location>
</feature>
<feature type="chain" id="PRO_5003255223" evidence="2">
    <location>
        <begin position="26"/>
        <end position="298"/>
    </location>
</feature>
<dbReference type="EMBL" id="CP002525">
    <property type="protein sequence ID" value="ADX97676.1"/>
    <property type="molecule type" value="Genomic_DNA"/>
</dbReference>
<feature type="compositionally biased region" description="Basic and acidic residues" evidence="1">
    <location>
        <begin position="65"/>
        <end position="74"/>
    </location>
</feature>
<evidence type="ECO:0000256" key="2">
    <source>
        <dbReference type="SAM" id="SignalP"/>
    </source>
</evidence>
<feature type="region of interest" description="Disordered" evidence="1">
    <location>
        <begin position="123"/>
        <end position="156"/>
    </location>
</feature>
<evidence type="ECO:0000313" key="3">
    <source>
        <dbReference type="EMBL" id="ADX97676.1"/>
    </source>
</evidence>
<name>F0QQA6_MYCSL</name>
<dbReference type="Proteomes" id="UP000007484">
    <property type="component" value="Chromosome"/>
</dbReference>
<protein>
    <submittedName>
        <fullName evidence="3">Uncharacterized protein</fullName>
    </submittedName>
</protein>
<accession>F0QQA6</accession>
<dbReference type="STRING" id="768700.MSU_0132"/>
<dbReference type="KEGG" id="mss:MSU_0132"/>
<feature type="compositionally biased region" description="Low complexity" evidence="1">
    <location>
        <begin position="75"/>
        <end position="86"/>
    </location>
</feature>
<reference evidence="3 4" key="1">
    <citation type="journal article" date="2011" name="J. Bacteriol.">
        <title>Complete genome sequences of two hemotropic Mycoplasmas, Mycoplasma haemofelis strain Ohio2 and Mycoplasma suis strain Illinois.</title>
        <authorList>
            <person name="Messick J.B."/>
            <person name="Santos A.P."/>
            <person name="Guimaraes A.M."/>
        </authorList>
    </citation>
    <scope>NUCLEOTIDE SEQUENCE [LARGE SCALE GENOMIC DNA]</scope>
    <source>
        <strain evidence="3 4">Illinois</strain>
    </source>
</reference>
<dbReference type="AlphaFoldDB" id="F0QQA6"/>
<organism evidence="3 4">
    <name type="scientific">Mycoplasma suis (strain Illinois)</name>
    <dbReference type="NCBI Taxonomy" id="768700"/>
    <lineage>
        <taxon>Bacteria</taxon>
        <taxon>Bacillati</taxon>
        <taxon>Mycoplasmatota</taxon>
        <taxon>Mollicutes</taxon>
        <taxon>Mycoplasmataceae</taxon>
        <taxon>Mycoplasma</taxon>
    </lineage>
</organism>
<dbReference type="RefSeq" id="WP_013609635.1">
    <property type="nucleotide sequence ID" value="NC_015155.1"/>
</dbReference>